<organism evidence="1 2">
    <name type="scientific">Actinomadura viridis</name>
    <dbReference type="NCBI Taxonomy" id="58110"/>
    <lineage>
        <taxon>Bacteria</taxon>
        <taxon>Bacillati</taxon>
        <taxon>Actinomycetota</taxon>
        <taxon>Actinomycetes</taxon>
        <taxon>Streptosporangiales</taxon>
        <taxon>Thermomonosporaceae</taxon>
        <taxon>Actinomadura</taxon>
    </lineage>
</organism>
<evidence type="ECO:0000313" key="2">
    <source>
        <dbReference type="Proteomes" id="UP000614047"/>
    </source>
</evidence>
<proteinExistence type="predicted"/>
<dbReference type="AlphaFoldDB" id="A0A931DML4"/>
<dbReference type="InterPro" id="IPR001387">
    <property type="entry name" value="Cro/C1-type_HTH"/>
</dbReference>
<evidence type="ECO:0000313" key="1">
    <source>
        <dbReference type="EMBL" id="MBG6089880.1"/>
    </source>
</evidence>
<dbReference type="CDD" id="cd00093">
    <property type="entry name" value="HTH_XRE"/>
    <property type="match status" value="1"/>
</dbReference>
<name>A0A931DML4_9ACTN</name>
<keyword evidence="2" id="KW-1185">Reference proteome</keyword>
<comment type="caution">
    <text evidence="1">The sequence shown here is derived from an EMBL/GenBank/DDBJ whole genome shotgun (WGS) entry which is preliminary data.</text>
</comment>
<protein>
    <submittedName>
        <fullName evidence="1">Transcriptional regulator with XRE-family HTH domain</fullName>
    </submittedName>
</protein>
<reference evidence="1" key="1">
    <citation type="submission" date="2020-11" db="EMBL/GenBank/DDBJ databases">
        <title>Sequencing the genomes of 1000 actinobacteria strains.</title>
        <authorList>
            <person name="Klenk H.-P."/>
        </authorList>
    </citation>
    <scope>NUCLEOTIDE SEQUENCE</scope>
    <source>
        <strain evidence="1">DSM 43175</strain>
    </source>
</reference>
<dbReference type="Proteomes" id="UP000614047">
    <property type="component" value="Unassembled WGS sequence"/>
</dbReference>
<accession>A0A931DML4</accession>
<gene>
    <name evidence="1" type="ORF">IW256_003993</name>
</gene>
<dbReference type="RefSeq" id="WP_197012422.1">
    <property type="nucleotide sequence ID" value="NZ_BAABES010000010.1"/>
</dbReference>
<sequence length="278" mass="32075">MRELDVFPLEAWRLANGWSRTEVSRRIDMLYEADGLMPPGLDSATLCRWELGERRPGEERIDYLCRLYRTRPDRLGYGTDHTGAEVPNLQRAGIVDAYPYTCQESEQDLRDRLAGARHRINLFGLSRNYYVRGEVLPLLEERAGAGVPVHVYVMDPGCCSRRDRYRIEPAEATMEDPERYTREILVPLHRAAGRHEAFRIFTFNFPCSFAIEEIDDACRVMIYGHGKRGTQGPIITFGEGSPSHTYLADQIRWLERLAEDPEFEPWASKGIRVRPLEL</sequence>
<dbReference type="EMBL" id="JADOUA010000001">
    <property type="protein sequence ID" value="MBG6089880.1"/>
    <property type="molecule type" value="Genomic_DNA"/>
</dbReference>